<evidence type="ECO:0000313" key="7">
    <source>
        <dbReference type="Proteomes" id="UP000736787"/>
    </source>
</evidence>
<dbReference type="Pfam" id="PF03179">
    <property type="entry name" value="V-ATPase_G"/>
    <property type="match status" value="1"/>
</dbReference>
<comment type="function">
    <text evidence="5">Subunit of the V1 complex of vacuolar(H+)-ATPase (V-ATPase), a multisubunit enzyme composed of a peripheral complex (V1) that hydrolyzes ATP and a membrane integral complex (V0) that translocates protons. V-ATPase is responsible for acidifying and maintaining the pH of intracellular compartments and in some cell types, is targeted to the plasma membrane, where it is responsible for acidifying the extracellular environment.</text>
</comment>
<accession>A0A8T1K7W6</accession>
<keyword evidence="2 5" id="KW-0813">Transport</keyword>
<evidence type="ECO:0000313" key="6">
    <source>
        <dbReference type="EMBL" id="KAG2947078.1"/>
    </source>
</evidence>
<proteinExistence type="inferred from homology"/>
<sequence length="149" mass="16736">MAANQSIKELMAAETKASKIISEARQERGERLKQAKLEAEAEITAYRKQMERSFQMNGNTDLMGDDPSILEEETQRDIKKMQAEFQQNKQSVITMMGQHAVRVQMRVPEAPDFEAGVGSGLCVVRHFIVVALVVVSSSVTDTFFPDSRR</sequence>
<keyword evidence="3 5" id="KW-0375">Hydrogen ion transport</keyword>
<comment type="similarity">
    <text evidence="1 5">Belongs to the V-ATPase G subunit family.</text>
</comment>
<evidence type="ECO:0000256" key="4">
    <source>
        <dbReference type="ARBA" id="ARBA00023065"/>
    </source>
</evidence>
<dbReference type="EMBL" id="RCMK01000141">
    <property type="protein sequence ID" value="KAG2947078.1"/>
    <property type="molecule type" value="Genomic_DNA"/>
</dbReference>
<dbReference type="InterPro" id="IPR005124">
    <property type="entry name" value="V-ATPase_G"/>
</dbReference>
<dbReference type="Gene3D" id="1.20.5.2950">
    <property type="match status" value="1"/>
</dbReference>
<dbReference type="PANTHER" id="PTHR12713">
    <property type="entry name" value="VACUOLAR ATP SYNTHASE SUBUNIT G"/>
    <property type="match status" value="1"/>
</dbReference>
<comment type="subunit">
    <text evidence="5">V-ATPase is a heteromultimeric enzyme made up of two complexes: the ATP-hydrolytic V1 complex and the proton translocation V0 complex.</text>
</comment>
<protein>
    <recommendedName>
        <fullName evidence="5">V-type proton ATPase subunit G</fullName>
    </recommendedName>
</protein>
<dbReference type="FunFam" id="1.20.5.2950:FF:000003">
    <property type="entry name" value="V-type proton ATPase subunit G"/>
    <property type="match status" value="1"/>
</dbReference>
<name>A0A8T1K7W6_9STRA</name>
<dbReference type="GO" id="GO:0016887">
    <property type="term" value="F:ATP hydrolysis activity"/>
    <property type="evidence" value="ECO:0007669"/>
    <property type="project" value="TreeGrafter"/>
</dbReference>
<organism evidence="6 7">
    <name type="scientific">Phytophthora cactorum</name>
    <dbReference type="NCBI Taxonomy" id="29920"/>
    <lineage>
        <taxon>Eukaryota</taxon>
        <taxon>Sar</taxon>
        <taxon>Stramenopiles</taxon>
        <taxon>Oomycota</taxon>
        <taxon>Peronosporomycetes</taxon>
        <taxon>Peronosporales</taxon>
        <taxon>Peronosporaceae</taxon>
        <taxon>Phytophthora</taxon>
    </lineage>
</organism>
<evidence type="ECO:0000256" key="5">
    <source>
        <dbReference type="RuleBase" id="RU364019"/>
    </source>
</evidence>
<evidence type="ECO:0000256" key="3">
    <source>
        <dbReference type="ARBA" id="ARBA00022781"/>
    </source>
</evidence>
<gene>
    <name evidence="6" type="ORF">PC117_g7091</name>
</gene>
<dbReference type="VEuPathDB" id="FungiDB:PC110_g16574"/>
<evidence type="ECO:0000256" key="1">
    <source>
        <dbReference type="ARBA" id="ARBA00010066"/>
    </source>
</evidence>
<comment type="caution">
    <text evidence="6">The sequence shown here is derived from an EMBL/GenBank/DDBJ whole genome shotgun (WGS) entry which is preliminary data.</text>
</comment>
<dbReference type="PANTHER" id="PTHR12713:SF11">
    <property type="entry name" value="V-TYPE PROTON ATPASE SUBUNIT G"/>
    <property type="match status" value="1"/>
</dbReference>
<dbReference type="GO" id="GO:0000221">
    <property type="term" value="C:vacuolar proton-transporting V-type ATPase, V1 domain"/>
    <property type="evidence" value="ECO:0007669"/>
    <property type="project" value="TreeGrafter"/>
</dbReference>
<dbReference type="AlphaFoldDB" id="A0A8T1K7W6"/>
<keyword evidence="4 5" id="KW-0406">Ion transport</keyword>
<dbReference type="GO" id="GO:0046961">
    <property type="term" value="F:proton-transporting ATPase activity, rotational mechanism"/>
    <property type="evidence" value="ECO:0007669"/>
    <property type="project" value="InterPro"/>
</dbReference>
<dbReference type="Proteomes" id="UP000736787">
    <property type="component" value="Unassembled WGS sequence"/>
</dbReference>
<dbReference type="NCBIfam" id="TIGR01147">
    <property type="entry name" value="V_ATP_synt_G"/>
    <property type="match status" value="1"/>
</dbReference>
<evidence type="ECO:0000256" key="2">
    <source>
        <dbReference type="ARBA" id="ARBA00022448"/>
    </source>
</evidence>
<reference evidence="6" key="1">
    <citation type="submission" date="2018-10" db="EMBL/GenBank/DDBJ databases">
        <title>Effector identification in a new, highly contiguous assembly of the strawberry crown rot pathogen Phytophthora cactorum.</title>
        <authorList>
            <person name="Armitage A.D."/>
            <person name="Nellist C.F."/>
            <person name="Bates H."/>
            <person name="Vickerstaff R.J."/>
            <person name="Harrison R.J."/>
        </authorList>
    </citation>
    <scope>NUCLEOTIDE SEQUENCE</scope>
    <source>
        <strain evidence="6">4040</strain>
    </source>
</reference>